<reference evidence="1" key="2">
    <citation type="submission" date="2021-09" db="EMBL/GenBank/DDBJ databases">
        <authorList>
            <person name="Jia N."/>
            <person name="Wang J."/>
            <person name="Shi W."/>
            <person name="Du L."/>
            <person name="Sun Y."/>
            <person name="Zhan W."/>
            <person name="Jiang J."/>
            <person name="Wang Q."/>
            <person name="Zhang B."/>
            <person name="Ji P."/>
            <person name="Sakyi L.B."/>
            <person name="Cui X."/>
            <person name="Yuan T."/>
            <person name="Jiang B."/>
            <person name="Yang W."/>
            <person name="Lam T.T.-Y."/>
            <person name="Chang Q."/>
            <person name="Ding S."/>
            <person name="Wang X."/>
            <person name="Zhu J."/>
            <person name="Ruan X."/>
            <person name="Zhao L."/>
            <person name="Wei J."/>
            <person name="Que T."/>
            <person name="Du C."/>
            <person name="Cheng J."/>
            <person name="Dai P."/>
            <person name="Han X."/>
            <person name="Huang E."/>
            <person name="Gao Y."/>
            <person name="Liu J."/>
            <person name="Shao H."/>
            <person name="Ye R."/>
            <person name="Li L."/>
            <person name="Wei W."/>
            <person name="Wang X."/>
            <person name="Wang C."/>
            <person name="Huo Q."/>
            <person name="Li W."/>
            <person name="Guo W."/>
            <person name="Chen H."/>
            <person name="Chen S."/>
            <person name="Zhou L."/>
            <person name="Zhou L."/>
            <person name="Ni X."/>
            <person name="Tian J."/>
            <person name="Zhou Y."/>
            <person name="Sheng Y."/>
            <person name="Liu T."/>
            <person name="Pan Y."/>
            <person name="Xia L."/>
            <person name="Li J."/>
            <person name="Zhao F."/>
            <person name="Cao W."/>
        </authorList>
    </citation>
    <scope>NUCLEOTIDE SEQUENCE</scope>
    <source>
        <strain evidence="1">Rsan-2018</strain>
        <tissue evidence="1">Larvae</tissue>
    </source>
</reference>
<dbReference type="VEuPathDB" id="VectorBase:RSAN_036796"/>
<dbReference type="AlphaFoldDB" id="A0A9D4SXG7"/>
<dbReference type="GO" id="GO:0016020">
    <property type="term" value="C:membrane"/>
    <property type="evidence" value="ECO:0007669"/>
    <property type="project" value="InterPro"/>
</dbReference>
<dbReference type="SUPFAM" id="SSF52540">
    <property type="entry name" value="P-loop containing nucleoside triphosphate hydrolases"/>
    <property type="match status" value="1"/>
</dbReference>
<dbReference type="InterPro" id="IPR026082">
    <property type="entry name" value="ABCA"/>
</dbReference>
<gene>
    <name evidence="1" type="ORF">HPB52_014727</name>
</gene>
<sequence>MPGASGIRPRPTTQVVLIDEPTSGLDRYNTQLVWDMLLSVRRASALLISTHDMTEADVLADRVVGLTEGVVVCNASPTYLKSLYGVGYEVRLNKSTKVPFQEQHALSILRRYAPSAELLDDKPNRAIIGLHTVVSKDFDRMFRELERASVRLGIRSIGLTVSTLKDIYLK</sequence>
<proteinExistence type="predicted"/>
<dbReference type="GO" id="GO:0005319">
    <property type="term" value="F:lipid transporter activity"/>
    <property type="evidence" value="ECO:0007669"/>
    <property type="project" value="TreeGrafter"/>
</dbReference>
<comment type="caution">
    <text evidence="1">The sequence shown here is derived from an EMBL/GenBank/DDBJ whole genome shotgun (WGS) entry which is preliminary data.</text>
</comment>
<dbReference type="GO" id="GO:0140359">
    <property type="term" value="F:ABC-type transporter activity"/>
    <property type="evidence" value="ECO:0007669"/>
    <property type="project" value="InterPro"/>
</dbReference>
<evidence type="ECO:0000313" key="1">
    <source>
        <dbReference type="EMBL" id="KAH7957051.1"/>
    </source>
</evidence>
<name>A0A9D4SXG7_RHISA</name>
<reference evidence="1" key="1">
    <citation type="journal article" date="2020" name="Cell">
        <title>Large-Scale Comparative Analyses of Tick Genomes Elucidate Their Genetic Diversity and Vector Capacities.</title>
        <authorList>
            <consortium name="Tick Genome and Microbiome Consortium (TIGMIC)"/>
            <person name="Jia N."/>
            <person name="Wang J."/>
            <person name="Shi W."/>
            <person name="Du L."/>
            <person name="Sun Y."/>
            <person name="Zhan W."/>
            <person name="Jiang J.F."/>
            <person name="Wang Q."/>
            <person name="Zhang B."/>
            <person name="Ji P."/>
            <person name="Bell-Sakyi L."/>
            <person name="Cui X.M."/>
            <person name="Yuan T.T."/>
            <person name="Jiang B.G."/>
            <person name="Yang W.F."/>
            <person name="Lam T.T."/>
            <person name="Chang Q.C."/>
            <person name="Ding S.J."/>
            <person name="Wang X.J."/>
            <person name="Zhu J.G."/>
            <person name="Ruan X.D."/>
            <person name="Zhao L."/>
            <person name="Wei J.T."/>
            <person name="Ye R.Z."/>
            <person name="Que T.C."/>
            <person name="Du C.H."/>
            <person name="Zhou Y.H."/>
            <person name="Cheng J.X."/>
            <person name="Dai P.F."/>
            <person name="Guo W.B."/>
            <person name="Han X.H."/>
            <person name="Huang E.J."/>
            <person name="Li L.F."/>
            <person name="Wei W."/>
            <person name="Gao Y.C."/>
            <person name="Liu J.Z."/>
            <person name="Shao H.Z."/>
            <person name="Wang X."/>
            <person name="Wang C.C."/>
            <person name="Yang T.C."/>
            <person name="Huo Q.B."/>
            <person name="Li W."/>
            <person name="Chen H.Y."/>
            <person name="Chen S.E."/>
            <person name="Zhou L.G."/>
            <person name="Ni X.B."/>
            <person name="Tian J.H."/>
            <person name="Sheng Y."/>
            <person name="Liu T."/>
            <person name="Pan Y.S."/>
            <person name="Xia L.Y."/>
            <person name="Li J."/>
            <person name="Zhao F."/>
            <person name="Cao W.C."/>
        </authorList>
    </citation>
    <scope>NUCLEOTIDE SEQUENCE</scope>
    <source>
        <strain evidence="1">Rsan-2018</strain>
    </source>
</reference>
<dbReference type="EMBL" id="JABSTV010001250">
    <property type="protein sequence ID" value="KAH7957051.1"/>
    <property type="molecule type" value="Genomic_DNA"/>
</dbReference>
<dbReference type="PANTHER" id="PTHR19229:SF250">
    <property type="entry name" value="ABC TRANSPORTER DOMAIN-CONTAINING PROTEIN-RELATED"/>
    <property type="match status" value="1"/>
</dbReference>
<organism evidence="1 2">
    <name type="scientific">Rhipicephalus sanguineus</name>
    <name type="common">Brown dog tick</name>
    <name type="synonym">Ixodes sanguineus</name>
    <dbReference type="NCBI Taxonomy" id="34632"/>
    <lineage>
        <taxon>Eukaryota</taxon>
        <taxon>Metazoa</taxon>
        <taxon>Ecdysozoa</taxon>
        <taxon>Arthropoda</taxon>
        <taxon>Chelicerata</taxon>
        <taxon>Arachnida</taxon>
        <taxon>Acari</taxon>
        <taxon>Parasitiformes</taxon>
        <taxon>Ixodida</taxon>
        <taxon>Ixodoidea</taxon>
        <taxon>Ixodidae</taxon>
        <taxon>Rhipicephalinae</taxon>
        <taxon>Rhipicephalus</taxon>
        <taxon>Rhipicephalus</taxon>
    </lineage>
</organism>
<keyword evidence="2" id="KW-1185">Reference proteome</keyword>
<accession>A0A9D4SXG7</accession>
<dbReference type="Proteomes" id="UP000821837">
    <property type="component" value="Unassembled WGS sequence"/>
</dbReference>
<dbReference type="InterPro" id="IPR027417">
    <property type="entry name" value="P-loop_NTPase"/>
</dbReference>
<dbReference type="PANTHER" id="PTHR19229">
    <property type="entry name" value="ATP-BINDING CASSETTE TRANSPORTER SUBFAMILY A ABCA"/>
    <property type="match status" value="1"/>
</dbReference>
<evidence type="ECO:0000313" key="2">
    <source>
        <dbReference type="Proteomes" id="UP000821837"/>
    </source>
</evidence>
<dbReference type="Gene3D" id="3.40.50.300">
    <property type="entry name" value="P-loop containing nucleotide triphosphate hydrolases"/>
    <property type="match status" value="1"/>
</dbReference>
<protein>
    <submittedName>
        <fullName evidence="1">Uncharacterized protein</fullName>
    </submittedName>
</protein>